<sequence>MTKERLYLYDTTLRDGQQTQGVQFSTAEKKQIAQALDDLGVDYIEGGWPGANPTDSAFFDEAPKTKARLTAFGMTKRAGRSAENDDVLAAVMNAGTQSVCLVGKAHDYHVTAALGISLEENIENIRASIAHIVAQGREALYDAEHFFDGYKDNPGYAIAACRAALDAGARWVVLCDTNGGALPSEVHRIVAEVIAAGLPGERLGIHTHNDTENAVACSLAAVEAGVRQVQGTLNGLGERCGNANLTSLIPTLLLKEPYASQFDIGVNRGALAQLTHVSRMLDDILNRVPMRQAAYVGASAFAHKAGLHASAILKDPTTYEHIEPELVGNARIIPMSNQAGQSNLRRRLTEAGLDVEKGNPALGRILEQIKVREDLGYSYDTAQGSFELLARAELGQLPEFFEVKRYKVTVERRKNKYNRMISLSEAVVVVKVDGEKRLSVSESVDETGSDRGPVNALAKALIKDLGRYSAVLDDMRLVDFKVRITQGGTEAVTRVIIDSEDDTGRRWSTVGVSPNIIDASFEALLDAIRWKLVRDGEAK</sequence>
<keyword evidence="3" id="KW-0028">Amino-acid biosynthesis</keyword>
<dbReference type="PROSITE" id="PS00815">
    <property type="entry name" value="AIPM_HOMOCIT_SYNTH_1"/>
    <property type="match status" value="1"/>
</dbReference>
<evidence type="ECO:0000313" key="12">
    <source>
        <dbReference type="Proteomes" id="UP000478892"/>
    </source>
</evidence>
<evidence type="ECO:0000256" key="7">
    <source>
        <dbReference type="ARBA" id="ARBA00048263"/>
    </source>
</evidence>
<dbReference type="SUPFAM" id="SSF110921">
    <property type="entry name" value="2-isopropylmalate synthase LeuA, allosteric (dimerisation) domain"/>
    <property type="match status" value="1"/>
</dbReference>
<dbReference type="InterPro" id="IPR054691">
    <property type="entry name" value="LeuA/HCS_post-cat"/>
</dbReference>
<dbReference type="SUPFAM" id="SSF51569">
    <property type="entry name" value="Aldolase"/>
    <property type="match status" value="1"/>
</dbReference>
<dbReference type="InterPro" id="IPR002034">
    <property type="entry name" value="AIPM/Hcit_synth_CS"/>
</dbReference>
<evidence type="ECO:0000313" key="11">
    <source>
        <dbReference type="EMBL" id="MVO14625.1"/>
    </source>
</evidence>
<dbReference type="InterPro" id="IPR013709">
    <property type="entry name" value="2-isopropylmalate_synth_dimer"/>
</dbReference>
<dbReference type="SMART" id="SM00917">
    <property type="entry name" value="LeuA_dimer"/>
    <property type="match status" value="1"/>
</dbReference>
<proteinExistence type="inferred from homology"/>
<reference evidence="11 12" key="1">
    <citation type="submission" date="2019-12" db="EMBL/GenBank/DDBJ databases">
        <authorList>
            <person name="Zhang Y.-J."/>
        </authorList>
    </citation>
    <scope>NUCLEOTIDE SEQUENCE [LARGE SCALE GENOMIC DNA]</scope>
    <source>
        <strain evidence="11 12">CY05</strain>
    </source>
</reference>
<dbReference type="GO" id="GO:0009098">
    <property type="term" value="P:L-leucine biosynthetic process"/>
    <property type="evidence" value="ECO:0007669"/>
    <property type="project" value="InterPro"/>
</dbReference>
<evidence type="ECO:0000256" key="1">
    <source>
        <dbReference type="ARBA" id="ARBA00004743"/>
    </source>
</evidence>
<dbReference type="Pfam" id="PF08502">
    <property type="entry name" value="LeuA_dimer"/>
    <property type="match status" value="1"/>
</dbReference>
<dbReference type="PANTHER" id="PTHR43538">
    <property type="entry name" value="ALPHA-IPM SYNTHASE/HOMOCITRATE SYNTHASE"/>
    <property type="match status" value="1"/>
</dbReference>
<dbReference type="GO" id="GO:0043714">
    <property type="term" value="F:(R)-citramalate synthase activity"/>
    <property type="evidence" value="ECO:0007669"/>
    <property type="project" value="UniProtKB-UniRule"/>
</dbReference>
<comment type="catalytic activity">
    <reaction evidence="7">
        <text>pyruvate + acetyl-CoA + H2O = (3R)-citramalate + CoA + H(+)</text>
        <dbReference type="Rhea" id="RHEA:19045"/>
        <dbReference type="ChEBI" id="CHEBI:15361"/>
        <dbReference type="ChEBI" id="CHEBI:15377"/>
        <dbReference type="ChEBI" id="CHEBI:15378"/>
        <dbReference type="ChEBI" id="CHEBI:30934"/>
        <dbReference type="ChEBI" id="CHEBI:57287"/>
        <dbReference type="ChEBI" id="CHEBI:57288"/>
        <dbReference type="EC" id="2.3.3.21"/>
    </reaction>
</comment>
<dbReference type="InterPro" id="IPR005675">
    <property type="entry name" value="Citramal_synthase"/>
</dbReference>
<dbReference type="PROSITE" id="PS50991">
    <property type="entry name" value="PYR_CT"/>
    <property type="match status" value="1"/>
</dbReference>
<organism evidence="11 12">
    <name type="scientific">Parasedimentitalea huanghaiensis</name>
    <dbReference type="NCBI Taxonomy" id="2682100"/>
    <lineage>
        <taxon>Bacteria</taxon>
        <taxon>Pseudomonadati</taxon>
        <taxon>Pseudomonadota</taxon>
        <taxon>Alphaproteobacteria</taxon>
        <taxon>Rhodobacterales</taxon>
        <taxon>Paracoccaceae</taxon>
        <taxon>Parasedimentitalea</taxon>
    </lineage>
</organism>
<evidence type="ECO:0000256" key="3">
    <source>
        <dbReference type="ARBA" id="ARBA00022605"/>
    </source>
</evidence>
<dbReference type="RefSeq" id="WP_167740190.1">
    <property type="nucleotide sequence ID" value="NZ_WQLV01000001.1"/>
</dbReference>
<evidence type="ECO:0000256" key="6">
    <source>
        <dbReference type="ARBA" id="ARBA00023304"/>
    </source>
</evidence>
<accession>A0A6L6WDG3</accession>
<evidence type="ECO:0000256" key="4">
    <source>
        <dbReference type="ARBA" id="ARBA00022624"/>
    </source>
</evidence>
<evidence type="ECO:0000259" key="10">
    <source>
        <dbReference type="PROSITE" id="PS50991"/>
    </source>
</evidence>
<dbReference type="EMBL" id="WQLV01000001">
    <property type="protein sequence ID" value="MVO14625.1"/>
    <property type="molecule type" value="Genomic_DNA"/>
</dbReference>
<dbReference type="EC" id="2.3.3.21" evidence="8"/>
<dbReference type="CDD" id="cd07941">
    <property type="entry name" value="DRE_TIM_LeuA3"/>
    <property type="match status" value="1"/>
</dbReference>
<dbReference type="PANTHER" id="PTHR43538:SF1">
    <property type="entry name" value="(R)-CITRAMALATE SYNTHASE"/>
    <property type="match status" value="1"/>
</dbReference>
<evidence type="ECO:0000256" key="5">
    <source>
        <dbReference type="ARBA" id="ARBA00022679"/>
    </source>
</evidence>
<dbReference type="GO" id="GO:0003852">
    <property type="term" value="F:2-isopropylmalate synthase activity"/>
    <property type="evidence" value="ECO:0007669"/>
    <property type="project" value="InterPro"/>
</dbReference>
<name>A0A6L6WDG3_9RHOB</name>
<dbReference type="Pfam" id="PF00682">
    <property type="entry name" value="HMGL-like"/>
    <property type="match status" value="1"/>
</dbReference>
<dbReference type="Pfam" id="PF22617">
    <property type="entry name" value="HCS_D2"/>
    <property type="match status" value="1"/>
</dbReference>
<keyword evidence="4" id="KW-0412">Isoleucine biosynthesis</keyword>
<protein>
    <recommendedName>
        <fullName evidence="8">Citramalate synthase</fullName>
        <ecNumber evidence="8">2.3.3.21</ecNumber>
    </recommendedName>
</protein>
<dbReference type="UniPathway" id="UPA00047">
    <property type="reaction ID" value="UER00066"/>
</dbReference>
<dbReference type="NCBIfam" id="TIGR00977">
    <property type="entry name" value="citramal_synth"/>
    <property type="match status" value="1"/>
</dbReference>
<keyword evidence="12" id="KW-1185">Reference proteome</keyword>
<dbReference type="InterPro" id="IPR000891">
    <property type="entry name" value="PYR_CT"/>
</dbReference>
<gene>
    <name evidence="11" type="ORF">GO984_02280</name>
</gene>
<dbReference type="AlphaFoldDB" id="A0A6L6WDG3"/>
<dbReference type="InterPro" id="IPR013785">
    <property type="entry name" value="Aldolase_TIM"/>
</dbReference>
<evidence type="ECO:0000256" key="9">
    <source>
        <dbReference type="RuleBase" id="RU003523"/>
    </source>
</evidence>
<keyword evidence="5 9" id="KW-0808">Transferase</keyword>
<dbReference type="Gene3D" id="3.20.20.70">
    <property type="entry name" value="Aldolase class I"/>
    <property type="match status" value="1"/>
</dbReference>
<dbReference type="Gene3D" id="1.10.238.260">
    <property type="match status" value="1"/>
</dbReference>
<dbReference type="Gene3D" id="3.30.160.270">
    <property type="match status" value="1"/>
</dbReference>
<comment type="similarity">
    <text evidence="2 9">Belongs to the alpha-IPM synthase/homocitrate synthase family.</text>
</comment>
<feature type="domain" description="Pyruvate carboxyltransferase" evidence="10">
    <location>
        <begin position="6"/>
        <end position="272"/>
    </location>
</feature>
<comment type="caution">
    <text evidence="11">The sequence shown here is derived from an EMBL/GenBank/DDBJ whole genome shotgun (WGS) entry which is preliminary data.</text>
</comment>
<dbReference type="InterPro" id="IPR036230">
    <property type="entry name" value="LeuA_allosteric_dom_sf"/>
</dbReference>
<dbReference type="GO" id="GO:0009097">
    <property type="term" value="P:isoleucine biosynthetic process"/>
    <property type="evidence" value="ECO:0007669"/>
    <property type="project" value="UniProtKB-UniRule"/>
</dbReference>
<comment type="pathway">
    <text evidence="1">Amino-acid biosynthesis; L-isoleucine biosynthesis; 2-oxobutanoate from pyruvate: step 1/3.</text>
</comment>
<keyword evidence="6" id="KW-0100">Branched-chain amino acid biosynthesis</keyword>
<dbReference type="Proteomes" id="UP000478892">
    <property type="component" value="Unassembled WGS sequence"/>
</dbReference>
<evidence type="ECO:0000256" key="2">
    <source>
        <dbReference type="ARBA" id="ARBA00006154"/>
    </source>
</evidence>
<evidence type="ECO:0000256" key="8">
    <source>
        <dbReference type="NCBIfam" id="TIGR00977"/>
    </source>
</evidence>